<protein>
    <submittedName>
        <fullName evidence="8">Drug/metabolite transporter (DMT)-like permease</fullName>
    </submittedName>
</protein>
<evidence type="ECO:0000256" key="6">
    <source>
        <dbReference type="SAM" id="Phobius"/>
    </source>
</evidence>
<evidence type="ECO:0000313" key="9">
    <source>
        <dbReference type="Proteomes" id="UP000574761"/>
    </source>
</evidence>
<feature type="transmembrane region" description="Helical" evidence="6">
    <location>
        <begin position="148"/>
        <end position="165"/>
    </location>
</feature>
<dbReference type="Gene3D" id="1.10.3730.20">
    <property type="match status" value="1"/>
</dbReference>
<comment type="subcellular location">
    <subcellularLocation>
        <location evidence="1">Membrane</location>
        <topology evidence="1">Multi-pass membrane protein</topology>
    </subcellularLocation>
</comment>
<reference evidence="8 9" key="1">
    <citation type="submission" date="2020-08" db="EMBL/GenBank/DDBJ databases">
        <title>Genomic Encyclopedia of Type Strains, Phase IV (KMG-IV): sequencing the most valuable type-strain genomes for metagenomic binning, comparative biology and taxonomic classification.</title>
        <authorList>
            <person name="Goeker M."/>
        </authorList>
    </citation>
    <scope>NUCLEOTIDE SEQUENCE [LARGE SCALE GENOMIC DNA]</scope>
    <source>
        <strain evidence="8 9">DSM 100211</strain>
    </source>
</reference>
<dbReference type="PANTHER" id="PTHR32322:SF2">
    <property type="entry name" value="EAMA DOMAIN-CONTAINING PROTEIN"/>
    <property type="match status" value="1"/>
</dbReference>
<dbReference type="Pfam" id="PF00892">
    <property type="entry name" value="EamA"/>
    <property type="match status" value="2"/>
</dbReference>
<feature type="transmembrane region" description="Helical" evidence="6">
    <location>
        <begin position="54"/>
        <end position="74"/>
    </location>
</feature>
<feature type="transmembrane region" description="Helical" evidence="6">
    <location>
        <begin position="291"/>
        <end position="308"/>
    </location>
</feature>
<dbReference type="InterPro" id="IPR037185">
    <property type="entry name" value="EmrE-like"/>
</dbReference>
<dbReference type="Proteomes" id="UP000574761">
    <property type="component" value="Unassembled WGS sequence"/>
</dbReference>
<comment type="caution">
    <text evidence="8">The sequence shown here is derived from an EMBL/GenBank/DDBJ whole genome shotgun (WGS) entry which is preliminary data.</text>
</comment>
<feature type="domain" description="EamA" evidence="7">
    <location>
        <begin position="32"/>
        <end position="159"/>
    </location>
</feature>
<evidence type="ECO:0000256" key="1">
    <source>
        <dbReference type="ARBA" id="ARBA00004141"/>
    </source>
</evidence>
<sequence length="318" mass="33872">MTIGWQRPNAGAFDPARQSAALMTLDRIAPALFVLLWSSGWVAAKYGGIYSDPLTFLVVRYITAALLFAAVCWVAGVRWPKGRSAIVHAMISGAFLHGFYLGTVWWAIAHGVPAALSGIIAALQPLMTALAAPYFIGERLSPLQKSGICLGFAGVAIAVVPKLLGTGQSEIPVFPVIMNVIGMVSVTYGTIYQKQHLQTGDLRAIATLQYVGAAAVTLPFALALEPFRVELSFGFIALLLWSVVGISMGAILLLLYLLRRGQVSRAAALIYLVPPLASVQAAIIFGEELTLPMILGTLVVIAGVYLANRKQRQAAPAE</sequence>
<feature type="transmembrane region" description="Helical" evidence="6">
    <location>
        <begin position="235"/>
        <end position="256"/>
    </location>
</feature>
<keyword evidence="3 6" id="KW-0812">Transmembrane</keyword>
<dbReference type="AlphaFoldDB" id="A0A7W6DHZ7"/>
<proteinExistence type="inferred from homology"/>
<organism evidence="8 9">
    <name type="scientific">Mycoplana azooxidifex</name>
    <dbReference type="NCBI Taxonomy" id="1636188"/>
    <lineage>
        <taxon>Bacteria</taxon>
        <taxon>Pseudomonadati</taxon>
        <taxon>Pseudomonadota</taxon>
        <taxon>Alphaproteobacteria</taxon>
        <taxon>Hyphomicrobiales</taxon>
        <taxon>Rhizobiaceae</taxon>
        <taxon>Mycoplana</taxon>
    </lineage>
</organism>
<accession>A0A7W6DHZ7</accession>
<comment type="similarity">
    <text evidence="2">Belongs to the EamA transporter family.</text>
</comment>
<feature type="transmembrane region" description="Helical" evidence="6">
    <location>
        <begin position="86"/>
        <end position="108"/>
    </location>
</feature>
<evidence type="ECO:0000256" key="2">
    <source>
        <dbReference type="ARBA" id="ARBA00007362"/>
    </source>
</evidence>
<keyword evidence="9" id="KW-1185">Reference proteome</keyword>
<gene>
    <name evidence="8" type="ORF">GGQ64_004621</name>
</gene>
<evidence type="ECO:0000256" key="4">
    <source>
        <dbReference type="ARBA" id="ARBA00022989"/>
    </source>
</evidence>
<feature type="domain" description="EamA" evidence="7">
    <location>
        <begin position="176"/>
        <end position="308"/>
    </location>
</feature>
<dbReference type="PANTHER" id="PTHR32322">
    <property type="entry name" value="INNER MEMBRANE TRANSPORTER"/>
    <property type="match status" value="1"/>
</dbReference>
<dbReference type="SUPFAM" id="SSF103481">
    <property type="entry name" value="Multidrug resistance efflux transporter EmrE"/>
    <property type="match status" value="2"/>
</dbReference>
<keyword evidence="4 6" id="KW-1133">Transmembrane helix</keyword>
<dbReference type="GO" id="GO:0016020">
    <property type="term" value="C:membrane"/>
    <property type="evidence" value="ECO:0007669"/>
    <property type="project" value="UniProtKB-SubCell"/>
</dbReference>
<dbReference type="InterPro" id="IPR000620">
    <property type="entry name" value="EamA_dom"/>
</dbReference>
<evidence type="ECO:0000259" key="7">
    <source>
        <dbReference type="Pfam" id="PF00892"/>
    </source>
</evidence>
<name>A0A7W6DHZ7_9HYPH</name>
<evidence type="ECO:0000256" key="5">
    <source>
        <dbReference type="ARBA" id="ARBA00023136"/>
    </source>
</evidence>
<feature type="transmembrane region" description="Helical" evidence="6">
    <location>
        <begin position="204"/>
        <end position="223"/>
    </location>
</feature>
<dbReference type="InterPro" id="IPR050638">
    <property type="entry name" value="AA-Vitamin_Transporters"/>
</dbReference>
<feature type="transmembrane region" description="Helical" evidence="6">
    <location>
        <begin position="268"/>
        <end position="285"/>
    </location>
</feature>
<feature type="transmembrane region" description="Helical" evidence="6">
    <location>
        <begin position="171"/>
        <end position="192"/>
    </location>
</feature>
<feature type="transmembrane region" description="Helical" evidence="6">
    <location>
        <begin position="114"/>
        <end position="136"/>
    </location>
</feature>
<keyword evidence="5 6" id="KW-0472">Membrane</keyword>
<evidence type="ECO:0000256" key="3">
    <source>
        <dbReference type="ARBA" id="ARBA00022692"/>
    </source>
</evidence>
<feature type="transmembrane region" description="Helical" evidence="6">
    <location>
        <begin position="28"/>
        <end position="48"/>
    </location>
</feature>
<dbReference type="EMBL" id="JACIEE010000011">
    <property type="protein sequence ID" value="MBB3979379.1"/>
    <property type="molecule type" value="Genomic_DNA"/>
</dbReference>
<evidence type="ECO:0000313" key="8">
    <source>
        <dbReference type="EMBL" id="MBB3979379.1"/>
    </source>
</evidence>